<name>A0A8J2T6C7_ZYGB2</name>
<protein>
    <recommendedName>
        <fullName evidence="2">Cytosolic Fe-S cluster assembly factor NAR1</fullName>
    </recommendedName>
    <alternativeName>
        <fullName evidence="3">Cytosolic Fe-S cluster assembly factor nar1</fullName>
    </alternativeName>
    <alternativeName>
        <fullName evidence="6">Nuclear architecture-related protein 1</fullName>
    </alternativeName>
</protein>
<dbReference type="EMBL" id="HG316457">
    <property type="protein sequence ID" value="CDF89266.1"/>
    <property type="molecule type" value="Genomic_DNA"/>
</dbReference>
<evidence type="ECO:0000313" key="10">
    <source>
        <dbReference type="Proteomes" id="UP000019375"/>
    </source>
</evidence>
<evidence type="ECO:0000259" key="8">
    <source>
        <dbReference type="Pfam" id="PF02906"/>
    </source>
</evidence>
<gene>
    <name evidence="9" type="ORF">BN860_00210g</name>
</gene>
<evidence type="ECO:0000256" key="3">
    <source>
        <dbReference type="ARBA" id="ARBA00017073"/>
    </source>
</evidence>
<evidence type="ECO:0000256" key="6">
    <source>
        <dbReference type="ARBA" id="ARBA00031269"/>
    </source>
</evidence>
<feature type="region of interest" description="Disordered" evidence="7">
    <location>
        <begin position="16"/>
        <end position="47"/>
    </location>
</feature>
<keyword evidence="4" id="KW-0004">4Fe-4S</keyword>
<dbReference type="Proteomes" id="UP000019375">
    <property type="component" value="Unassembled WGS sequence"/>
</dbReference>
<dbReference type="Gene3D" id="3.40.950.10">
    <property type="entry name" value="Fe-only Hydrogenase (Larger Subunit), Chain L, domain 3"/>
    <property type="match status" value="1"/>
</dbReference>
<dbReference type="OrthoDB" id="10253113at2759"/>
<keyword evidence="4" id="KW-0408">Iron</keyword>
<dbReference type="SUPFAM" id="SSF53920">
    <property type="entry name" value="Fe-only hydrogenase"/>
    <property type="match status" value="1"/>
</dbReference>
<proteinExistence type="inferred from homology"/>
<dbReference type="AlphaFoldDB" id="A0A8J2T6C7"/>
<keyword evidence="10" id="KW-1185">Reference proteome</keyword>
<reference evidence="10" key="1">
    <citation type="journal article" date="2013" name="Genome Announc.">
        <title>Genome sequence of the food spoilage yeast Zygosaccharomyces bailii CLIB 213(T).</title>
        <authorList>
            <person name="Galeote V."/>
            <person name="Bigey F."/>
            <person name="Devillers H."/>
            <person name="Neuveglise C."/>
            <person name="Dequin S."/>
        </authorList>
    </citation>
    <scope>NUCLEOTIDE SEQUENCE [LARGE SCALE GENOMIC DNA]</scope>
    <source>
        <strain evidence="10">CLIB 213 / ATCC 58445 / CBS 680 / CCRC 21525 / NBRC 1098 / NCYC 1416 / NRRL Y-2227</strain>
    </source>
</reference>
<evidence type="ECO:0000313" key="9">
    <source>
        <dbReference type="EMBL" id="CDF89266.1"/>
    </source>
</evidence>
<keyword evidence="5" id="KW-0411">Iron-sulfur</keyword>
<dbReference type="InterPro" id="IPR004108">
    <property type="entry name" value="Fe_hydrogenase_lsu_C"/>
</dbReference>
<dbReference type="InterPro" id="IPR050340">
    <property type="entry name" value="Cytosolic_Fe-S_CAF"/>
</dbReference>
<comment type="similarity">
    <text evidence="1">Belongs to the NARF family.</text>
</comment>
<evidence type="ECO:0000256" key="5">
    <source>
        <dbReference type="ARBA" id="ARBA00023014"/>
    </source>
</evidence>
<dbReference type="Gene3D" id="3.40.50.1780">
    <property type="match status" value="1"/>
</dbReference>
<feature type="domain" description="Iron hydrogenase large subunit C-terminal" evidence="8">
    <location>
        <begin position="91"/>
        <end position="403"/>
    </location>
</feature>
<evidence type="ECO:0000256" key="1">
    <source>
        <dbReference type="ARBA" id="ARBA00006596"/>
    </source>
</evidence>
<evidence type="ECO:0000256" key="2">
    <source>
        <dbReference type="ARBA" id="ARBA00015854"/>
    </source>
</evidence>
<evidence type="ECO:0000256" key="7">
    <source>
        <dbReference type="SAM" id="MobiDB-lite"/>
    </source>
</evidence>
<dbReference type="InterPro" id="IPR009016">
    <property type="entry name" value="Fe_hydrogenase"/>
</dbReference>
<dbReference type="Pfam" id="PF02906">
    <property type="entry name" value="Fe_hyd_lg_C"/>
    <property type="match status" value="1"/>
</dbReference>
<accession>A0A8J2T6C7</accession>
<sequence length="469" mass="51766">MSAKLSEEDLNDYIAPGPICINPTNKDKGPGQSSVRELEVGTEPSEPEKVSISLQDCLACAGCITSSEEVLLSKQSHTVFLKAWKDMPSDKQLIISVAPQCRLSLAQYFSLPLAEMDRVLLSIFSNVLHCQYAVGTELGRAITIQHTNEQLLRLKNQGAKSPKLCSVCPGFVLYAEKTRPELVPLLLSIKSPQQVTSSLLKQTLPEQDFYHMALMPCFDKKLEASRPDAQEEGVDCVLTPREFLAILEELQVEVRDHLSADGHTLVNKLSPPGWDPRLHWASNEGSSSGGYAYQYARFIKELNPGSDVHVLQGRNGDVREYRVIASDNEQHVLASASELYGFRNIQNMVRRLRGSTRGVRVVRKRGAAQDDHTSISQSAKQADPYSSEFIEVMACPGGCINGGGLLSGESSTKRRSTAQALDERYAKELEMVDPLLLTLGSAAQRSYEYEFHAIEHKKSTNPVAMSGAW</sequence>
<dbReference type="GO" id="GO:0051539">
    <property type="term" value="F:4 iron, 4 sulfur cluster binding"/>
    <property type="evidence" value="ECO:0007669"/>
    <property type="project" value="UniProtKB-KW"/>
</dbReference>
<dbReference type="Gene3D" id="3.30.70.20">
    <property type="match status" value="1"/>
</dbReference>
<evidence type="ECO:0000256" key="4">
    <source>
        <dbReference type="ARBA" id="ARBA00022485"/>
    </source>
</evidence>
<dbReference type="PANTHER" id="PTHR11615">
    <property type="entry name" value="NITRATE, FORMATE, IRON DEHYDROGENASE"/>
    <property type="match status" value="1"/>
</dbReference>
<organism evidence="9 10">
    <name type="scientific">Zygosaccharomyces bailii (strain CLIB 213 / ATCC 58445 / CBS 680 / BCRC 21525 / NBRC 1098 / NCYC 1416 / NRRL Y-2227)</name>
    <dbReference type="NCBI Taxonomy" id="1333698"/>
    <lineage>
        <taxon>Eukaryota</taxon>
        <taxon>Fungi</taxon>
        <taxon>Dikarya</taxon>
        <taxon>Ascomycota</taxon>
        <taxon>Saccharomycotina</taxon>
        <taxon>Saccharomycetes</taxon>
        <taxon>Saccharomycetales</taxon>
        <taxon>Saccharomycetaceae</taxon>
        <taxon>Zygosaccharomyces</taxon>
    </lineage>
</organism>
<keyword evidence="4" id="KW-0479">Metal-binding</keyword>